<organism evidence="1 2">
    <name type="scientific">Peronosclerospora sorghi</name>
    <dbReference type="NCBI Taxonomy" id="230839"/>
    <lineage>
        <taxon>Eukaryota</taxon>
        <taxon>Sar</taxon>
        <taxon>Stramenopiles</taxon>
        <taxon>Oomycota</taxon>
        <taxon>Peronosporomycetes</taxon>
        <taxon>Peronosporales</taxon>
        <taxon>Peronosporaceae</taxon>
        <taxon>Peronosclerospora</taxon>
    </lineage>
</organism>
<reference evidence="1 2" key="1">
    <citation type="journal article" date="2022" name="bioRxiv">
        <title>The genome of the oomycete Peronosclerospora sorghi, a cosmopolitan pathogen of maize and sorghum, is inflated with dispersed pseudogenes.</title>
        <authorList>
            <person name="Fletcher K."/>
            <person name="Martin F."/>
            <person name="Isakeit T."/>
            <person name="Cavanaugh K."/>
            <person name="Magill C."/>
            <person name="Michelmore R."/>
        </authorList>
    </citation>
    <scope>NUCLEOTIDE SEQUENCE [LARGE SCALE GENOMIC DNA]</scope>
    <source>
        <strain evidence="1">P6</strain>
    </source>
</reference>
<proteinExistence type="predicted"/>
<keyword evidence="2" id="KW-1185">Reference proteome</keyword>
<dbReference type="Proteomes" id="UP001163321">
    <property type="component" value="Chromosome 4"/>
</dbReference>
<dbReference type="EMBL" id="CM047583">
    <property type="protein sequence ID" value="KAI9913152.1"/>
    <property type="molecule type" value="Genomic_DNA"/>
</dbReference>
<gene>
    <name evidence="1" type="ORF">PsorP6_005896</name>
</gene>
<evidence type="ECO:0000313" key="2">
    <source>
        <dbReference type="Proteomes" id="UP001163321"/>
    </source>
</evidence>
<accession>A0ACC0W3X6</accession>
<evidence type="ECO:0000313" key="1">
    <source>
        <dbReference type="EMBL" id="KAI9913152.1"/>
    </source>
</evidence>
<comment type="caution">
    <text evidence="1">The sequence shown here is derived from an EMBL/GenBank/DDBJ whole genome shotgun (WGS) entry which is preliminary data.</text>
</comment>
<protein>
    <submittedName>
        <fullName evidence="1">Uncharacterized protein</fullName>
    </submittedName>
</protein>
<sequence length="151" mass="17585">MKRYLSHQKHCFLKRRPRRITLYYSRSRDATGTAYRLAIGQSVNTTGIMRVDVTPRFRELAPARPSTTFKSPTVFTLEAMELLQSLSHVENLLRLVKPRYLQPKSFIRIHKGPRMSEKEKDELDADLLELIKNCSSRINALKLAEEAQREI</sequence>
<name>A0ACC0W3X6_9STRA</name>